<dbReference type="InterPro" id="IPR020350">
    <property type="entry name" value="Chemokine-like_TAFA"/>
</dbReference>
<name>A0AAD9CTW8_DISEL</name>
<comment type="similarity">
    <text evidence="1">Belongs to the TAFA family.</text>
</comment>
<dbReference type="PANTHER" id="PTHR31878">
    <property type="entry name" value="CHEMOKINE-LIKE PROTEIN TAFA-5-RELATED"/>
    <property type="match status" value="1"/>
</dbReference>
<dbReference type="Pfam" id="PF12020">
    <property type="entry name" value="TAFA"/>
    <property type="match status" value="1"/>
</dbReference>
<feature type="non-terminal residue" evidence="3">
    <location>
        <position position="121"/>
    </location>
</feature>
<accession>A0AAD9CTW8</accession>
<keyword evidence="2" id="KW-0732">Signal</keyword>
<keyword evidence="4" id="KW-1185">Reference proteome</keyword>
<dbReference type="AlphaFoldDB" id="A0AAD9CTW8"/>
<dbReference type="GO" id="GO:0048018">
    <property type="term" value="F:receptor ligand activity"/>
    <property type="evidence" value="ECO:0007669"/>
    <property type="project" value="TreeGrafter"/>
</dbReference>
<dbReference type="GO" id="GO:0007186">
    <property type="term" value="P:G protein-coupled receptor signaling pathway"/>
    <property type="evidence" value="ECO:0007669"/>
    <property type="project" value="TreeGrafter"/>
</dbReference>
<proteinExistence type="inferred from homology"/>
<evidence type="ECO:0000256" key="1">
    <source>
        <dbReference type="ARBA" id="ARBA00006101"/>
    </source>
</evidence>
<feature type="non-terminal residue" evidence="3">
    <location>
        <position position="1"/>
    </location>
</feature>
<dbReference type="InterPro" id="IPR040329">
    <property type="entry name" value="TAFA-5"/>
</dbReference>
<dbReference type="GO" id="GO:0005615">
    <property type="term" value="C:extracellular space"/>
    <property type="evidence" value="ECO:0007669"/>
    <property type="project" value="TreeGrafter"/>
</dbReference>
<gene>
    <name evidence="3" type="ORF">KUDE01_009232</name>
</gene>
<comment type="caution">
    <text evidence="3">The sequence shown here is derived from an EMBL/GenBank/DDBJ whole genome shotgun (WGS) entry which is preliminary data.</text>
</comment>
<dbReference type="GO" id="GO:0001664">
    <property type="term" value="F:G protein-coupled receptor binding"/>
    <property type="evidence" value="ECO:0007669"/>
    <property type="project" value="TreeGrafter"/>
</dbReference>
<evidence type="ECO:0000313" key="3">
    <source>
        <dbReference type="EMBL" id="KAK1906836.1"/>
    </source>
</evidence>
<dbReference type="EMBL" id="JASDAP010000001">
    <property type="protein sequence ID" value="KAK1906836.1"/>
    <property type="molecule type" value="Genomic_DNA"/>
</dbReference>
<protein>
    <submittedName>
        <fullName evidence="3">Chemokine-like protein TAFA-5</fullName>
    </submittedName>
</protein>
<reference evidence="3" key="1">
    <citation type="submission" date="2023-04" db="EMBL/GenBank/DDBJ databases">
        <title>Chromosome-level genome of Chaenocephalus aceratus.</title>
        <authorList>
            <person name="Park H."/>
        </authorList>
    </citation>
    <scope>NUCLEOTIDE SEQUENCE</scope>
    <source>
        <strain evidence="3">DE</strain>
        <tissue evidence="3">Muscle</tissue>
    </source>
</reference>
<organism evidence="3 4">
    <name type="scientific">Dissostichus eleginoides</name>
    <name type="common">Patagonian toothfish</name>
    <name type="synonym">Dissostichus amissus</name>
    <dbReference type="NCBI Taxonomy" id="100907"/>
    <lineage>
        <taxon>Eukaryota</taxon>
        <taxon>Metazoa</taxon>
        <taxon>Chordata</taxon>
        <taxon>Craniata</taxon>
        <taxon>Vertebrata</taxon>
        <taxon>Euteleostomi</taxon>
        <taxon>Actinopterygii</taxon>
        <taxon>Neopterygii</taxon>
        <taxon>Teleostei</taxon>
        <taxon>Neoteleostei</taxon>
        <taxon>Acanthomorphata</taxon>
        <taxon>Eupercaria</taxon>
        <taxon>Perciformes</taxon>
        <taxon>Notothenioidei</taxon>
        <taxon>Nototheniidae</taxon>
        <taxon>Dissostichus</taxon>
    </lineage>
</organism>
<dbReference type="Proteomes" id="UP001228049">
    <property type="component" value="Unassembled WGS sequence"/>
</dbReference>
<sequence length="121" mass="13421">APFRFRERLPTTAAGIVRKKQWCEMVPCLEDEGCDLLVNKSGWTCTQPGGRVKTTTAYRRLSPERRVLCIVPSTILDWQMKGQKELSLSACADAGCSFMLGLMGSPYPPTKAPAVLGRYRP</sequence>
<dbReference type="PANTHER" id="PTHR31878:SF0">
    <property type="entry name" value="CHEMOKINE-LIKE PROTEIN TAFA-5"/>
    <property type="match status" value="1"/>
</dbReference>
<evidence type="ECO:0000313" key="4">
    <source>
        <dbReference type="Proteomes" id="UP001228049"/>
    </source>
</evidence>
<evidence type="ECO:0000256" key="2">
    <source>
        <dbReference type="ARBA" id="ARBA00022729"/>
    </source>
</evidence>